<protein>
    <recommendedName>
        <fullName evidence="4">HTH luxR-type domain-containing protein</fullName>
    </recommendedName>
</protein>
<dbReference type="InterPro" id="IPR036388">
    <property type="entry name" value="WH-like_DNA-bd_sf"/>
</dbReference>
<dbReference type="CDD" id="cd06170">
    <property type="entry name" value="LuxR_C_like"/>
    <property type="match status" value="1"/>
</dbReference>
<keyword evidence="2" id="KW-0238">DNA-binding</keyword>
<keyword evidence="3" id="KW-0804">Transcription</keyword>
<proteinExistence type="predicted"/>
<dbReference type="InterPro" id="IPR016032">
    <property type="entry name" value="Sig_transdc_resp-reg_C-effctor"/>
</dbReference>
<dbReference type="PRINTS" id="PR00038">
    <property type="entry name" value="HTHLUXR"/>
</dbReference>
<dbReference type="InterPro" id="IPR000792">
    <property type="entry name" value="Tscrpt_reg_LuxR_C"/>
</dbReference>
<reference evidence="5 6" key="1">
    <citation type="submission" date="2021-01" db="EMBL/GenBank/DDBJ databases">
        <title>Whole genome shotgun sequence of Verrucosispora andamanensis NBRC 109075.</title>
        <authorList>
            <person name="Komaki H."/>
            <person name="Tamura T."/>
        </authorList>
    </citation>
    <scope>NUCLEOTIDE SEQUENCE [LARGE SCALE GENOMIC DNA]</scope>
    <source>
        <strain evidence="5 6">NBRC 109075</strain>
    </source>
</reference>
<dbReference type="SUPFAM" id="SSF46894">
    <property type="entry name" value="C-terminal effector domain of the bipartite response regulators"/>
    <property type="match status" value="1"/>
</dbReference>
<dbReference type="Proteomes" id="UP000647017">
    <property type="component" value="Unassembled WGS sequence"/>
</dbReference>
<organism evidence="5 6">
    <name type="scientific">Micromonospora andamanensis</name>
    <dbReference type="NCBI Taxonomy" id="1287068"/>
    <lineage>
        <taxon>Bacteria</taxon>
        <taxon>Bacillati</taxon>
        <taxon>Actinomycetota</taxon>
        <taxon>Actinomycetes</taxon>
        <taxon>Micromonosporales</taxon>
        <taxon>Micromonosporaceae</taxon>
        <taxon>Micromonospora</taxon>
    </lineage>
</organism>
<feature type="domain" description="HTH luxR-type" evidence="4">
    <location>
        <begin position="27"/>
        <end position="92"/>
    </location>
</feature>
<keyword evidence="6" id="KW-1185">Reference proteome</keyword>
<dbReference type="SMART" id="SM00421">
    <property type="entry name" value="HTH_LUXR"/>
    <property type="match status" value="1"/>
</dbReference>
<evidence type="ECO:0000256" key="1">
    <source>
        <dbReference type="ARBA" id="ARBA00023015"/>
    </source>
</evidence>
<dbReference type="PANTHER" id="PTHR44688">
    <property type="entry name" value="DNA-BINDING TRANSCRIPTIONAL ACTIVATOR DEVR_DOSR"/>
    <property type="match status" value="1"/>
</dbReference>
<comment type="caution">
    <text evidence="5">The sequence shown here is derived from an EMBL/GenBank/DDBJ whole genome shotgun (WGS) entry which is preliminary data.</text>
</comment>
<dbReference type="PROSITE" id="PS50043">
    <property type="entry name" value="HTH_LUXR_2"/>
    <property type="match status" value="1"/>
</dbReference>
<evidence type="ECO:0000256" key="3">
    <source>
        <dbReference type="ARBA" id="ARBA00023163"/>
    </source>
</evidence>
<evidence type="ECO:0000313" key="5">
    <source>
        <dbReference type="EMBL" id="GIJ11921.1"/>
    </source>
</evidence>
<accession>A0ABQ4I244</accession>
<sequence>MSVDETVRPCNRCPIRHQKDSAAVLGSVRTEWHLSARELQVAALVVAGRTNEQIAHELMVGVSTVKKHVTRILAKSDSRSRTELTVKWWAGGTTPWFRPPGFVSRSDQL</sequence>
<evidence type="ECO:0000256" key="2">
    <source>
        <dbReference type="ARBA" id="ARBA00023125"/>
    </source>
</evidence>
<gene>
    <name evidence="5" type="ORF">Van01_51350</name>
</gene>
<evidence type="ECO:0000259" key="4">
    <source>
        <dbReference type="PROSITE" id="PS50043"/>
    </source>
</evidence>
<dbReference type="Pfam" id="PF00196">
    <property type="entry name" value="GerE"/>
    <property type="match status" value="1"/>
</dbReference>
<dbReference type="PROSITE" id="PS00622">
    <property type="entry name" value="HTH_LUXR_1"/>
    <property type="match status" value="1"/>
</dbReference>
<name>A0ABQ4I244_9ACTN</name>
<dbReference type="PANTHER" id="PTHR44688:SF16">
    <property type="entry name" value="DNA-BINDING TRANSCRIPTIONAL ACTIVATOR DEVR_DOSR"/>
    <property type="match status" value="1"/>
</dbReference>
<evidence type="ECO:0000313" key="6">
    <source>
        <dbReference type="Proteomes" id="UP000647017"/>
    </source>
</evidence>
<keyword evidence="1" id="KW-0805">Transcription regulation</keyword>
<dbReference type="Gene3D" id="1.10.10.10">
    <property type="entry name" value="Winged helix-like DNA-binding domain superfamily/Winged helix DNA-binding domain"/>
    <property type="match status" value="1"/>
</dbReference>
<dbReference type="EMBL" id="BOOZ01000040">
    <property type="protein sequence ID" value="GIJ11921.1"/>
    <property type="molecule type" value="Genomic_DNA"/>
</dbReference>